<dbReference type="InterPro" id="IPR030395">
    <property type="entry name" value="GP_PDE_dom"/>
</dbReference>
<evidence type="ECO:0000256" key="4">
    <source>
        <dbReference type="ARBA" id="ARBA00022801"/>
    </source>
</evidence>
<comment type="catalytic activity">
    <reaction evidence="11">
        <text>1-O-(1Z-octadecenyl)-sn-glycero-3-phospho-N-hexadecanoyl-ethanolamine + H2O = 1-O-(1Z-octadecenyl)-sn-glycero-3-phosphate + N-hexadecanoylethanolamine + H(+)</text>
        <dbReference type="Rhea" id="RHEA:53184"/>
        <dbReference type="ChEBI" id="CHEBI:15377"/>
        <dbReference type="ChEBI" id="CHEBI:15378"/>
        <dbReference type="ChEBI" id="CHEBI:71464"/>
        <dbReference type="ChEBI" id="CHEBI:137009"/>
        <dbReference type="ChEBI" id="CHEBI:137017"/>
    </reaction>
    <physiologicalReaction direction="left-to-right" evidence="11">
        <dbReference type="Rhea" id="RHEA:53185"/>
    </physiologicalReaction>
</comment>
<evidence type="ECO:0000256" key="8">
    <source>
        <dbReference type="ARBA" id="ARBA00036083"/>
    </source>
</evidence>
<feature type="domain" description="GP-PDE" evidence="14">
    <location>
        <begin position="39"/>
        <end position="271"/>
    </location>
</feature>
<accession>A0AAY4DGS1</accession>
<evidence type="ECO:0000256" key="13">
    <source>
        <dbReference type="SAM" id="Phobius"/>
    </source>
</evidence>
<evidence type="ECO:0000256" key="5">
    <source>
        <dbReference type="ARBA" id="ARBA00022989"/>
    </source>
</evidence>
<evidence type="ECO:0000256" key="11">
    <source>
        <dbReference type="ARBA" id="ARBA00048580"/>
    </source>
</evidence>
<feature type="transmembrane region" description="Helical" evidence="13">
    <location>
        <begin position="6"/>
        <end position="23"/>
    </location>
</feature>
<reference evidence="15" key="3">
    <citation type="submission" date="2025-09" db="UniProtKB">
        <authorList>
            <consortium name="Ensembl"/>
        </authorList>
    </citation>
    <scope>IDENTIFICATION</scope>
</reference>
<dbReference type="PANTHER" id="PTHR42758:SF3">
    <property type="entry name" value="LYSOPHOSPHOLIPASE D GDPD3"/>
    <property type="match status" value="1"/>
</dbReference>
<dbReference type="PANTHER" id="PTHR42758">
    <property type="entry name" value="PHOSPHATIDYLGLYCEROL PHOSPHOLIPASE C"/>
    <property type="match status" value="1"/>
</dbReference>
<keyword evidence="6" id="KW-0443">Lipid metabolism</keyword>
<name>A0AAY4DGS1_9TELE</name>
<dbReference type="GO" id="GO:0046475">
    <property type="term" value="P:glycerophospholipid catabolic process"/>
    <property type="evidence" value="ECO:0007669"/>
    <property type="project" value="TreeGrafter"/>
</dbReference>
<dbReference type="GO" id="GO:0008081">
    <property type="term" value="F:phosphoric diester hydrolase activity"/>
    <property type="evidence" value="ECO:0007669"/>
    <property type="project" value="InterPro"/>
</dbReference>
<evidence type="ECO:0000256" key="1">
    <source>
        <dbReference type="ARBA" id="ARBA00004370"/>
    </source>
</evidence>
<sequence>ISSNLFFILILLMLYVLVSVCLLKNPLILHKKKHQAFHSRRIACRKMRGAFIKPQHPVFSHSAVSLGAEMLELDCHLTKDGHVVVSHDANLKRQTGYDIEVSSLNDLPLYREKLEVTFYAGRYSTGEDRKLALLEDVFRKFPNMPVNVEVKEEKSLLIKNNPRMPYMFSYRRGFLLLLLFYTGLLPFVPLGESLLQCYLFSVFNRSFFIQDSYSSHLNRLTMKKALISHLVKRGFQVQLFVCNEESDVKKALALGATGVMSDYPSLLSKVIPLERTE</sequence>
<dbReference type="Ensembl" id="ENSDCDT00010054851.1">
    <property type="protein sequence ID" value="ENSDCDP00010044742.1"/>
    <property type="gene ID" value="ENSDCDG00010027632.1"/>
</dbReference>
<protein>
    <recommendedName>
        <fullName evidence="14">GP-PDE domain-containing protein</fullName>
    </recommendedName>
</protein>
<keyword evidence="16" id="KW-1185">Reference proteome</keyword>
<comment type="similarity">
    <text evidence="2">Belongs to the glycerophosphoryl diester phosphodiesterase family.</text>
</comment>
<evidence type="ECO:0000256" key="3">
    <source>
        <dbReference type="ARBA" id="ARBA00022692"/>
    </source>
</evidence>
<keyword evidence="3 13" id="KW-0812">Transmembrane</keyword>
<evidence type="ECO:0000256" key="12">
    <source>
        <dbReference type="ARBA" id="ARBA00048947"/>
    </source>
</evidence>
<dbReference type="PROSITE" id="PS51704">
    <property type="entry name" value="GP_PDE"/>
    <property type="match status" value="1"/>
</dbReference>
<evidence type="ECO:0000313" key="15">
    <source>
        <dbReference type="Ensembl" id="ENSDCDP00010044742.1"/>
    </source>
</evidence>
<dbReference type="GO" id="GO:0005789">
    <property type="term" value="C:endoplasmic reticulum membrane"/>
    <property type="evidence" value="ECO:0007669"/>
    <property type="project" value="TreeGrafter"/>
</dbReference>
<dbReference type="InterPro" id="IPR017946">
    <property type="entry name" value="PLC-like_Pdiesterase_TIM-brl"/>
</dbReference>
<dbReference type="GeneTree" id="ENSGT00940000160759"/>
<keyword evidence="7 13" id="KW-0472">Membrane</keyword>
<comment type="catalytic activity">
    <reaction evidence="10">
        <text>N-hexadecanoyl-1-(9Z-octadecenoyl)-sn-glycero-3-phosphoethanolamine + H2O = N-hexadecanoylethanolamine + 1-(9Z-octadecenoyl)-sn-glycero-3-phosphate + H(+)</text>
        <dbReference type="Rhea" id="RHEA:53168"/>
        <dbReference type="ChEBI" id="CHEBI:15377"/>
        <dbReference type="ChEBI" id="CHEBI:15378"/>
        <dbReference type="ChEBI" id="CHEBI:71464"/>
        <dbReference type="ChEBI" id="CHEBI:74544"/>
        <dbReference type="ChEBI" id="CHEBI:85217"/>
    </reaction>
    <physiologicalReaction direction="left-to-right" evidence="10">
        <dbReference type="Rhea" id="RHEA:53169"/>
    </physiologicalReaction>
</comment>
<dbReference type="Pfam" id="PF03009">
    <property type="entry name" value="GDPD"/>
    <property type="match status" value="1"/>
</dbReference>
<comment type="catalytic activity">
    <reaction evidence="8">
        <text>1-O-hexadecyl-sn-glycero-3-phosphocholine + H2O = 1-O-hexadecyl-sn-glycero-3-phosphate + choline + H(+)</text>
        <dbReference type="Rhea" id="RHEA:41143"/>
        <dbReference type="ChEBI" id="CHEBI:15354"/>
        <dbReference type="ChEBI" id="CHEBI:15377"/>
        <dbReference type="ChEBI" id="CHEBI:15378"/>
        <dbReference type="ChEBI" id="CHEBI:64496"/>
        <dbReference type="ChEBI" id="CHEBI:77580"/>
    </reaction>
    <physiologicalReaction direction="left-to-right" evidence="8">
        <dbReference type="Rhea" id="RHEA:41144"/>
    </physiologicalReaction>
</comment>
<evidence type="ECO:0000256" key="2">
    <source>
        <dbReference type="ARBA" id="ARBA00007277"/>
    </source>
</evidence>
<evidence type="ECO:0000256" key="6">
    <source>
        <dbReference type="ARBA" id="ARBA00023098"/>
    </source>
</evidence>
<feature type="transmembrane region" description="Helical" evidence="13">
    <location>
        <begin position="173"/>
        <end position="191"/>
    </location>
</feature>
<organism evidence="15 16">
    <name type="scientific">Denticeps clupeoides</name>
    <name type="common">denticle herring</name>
    <dbReference type="NCBI Taxonomy" id="299321"/>
    <lineage>
        <taxon>Eukaryota</taxon>
        <taxon>Metazoa</taxon>
        <taxon>Chordata</taxon>
        <taxon>Craniata</taxon>
        <taxon>Vertebrata</taxon>
        <taxon>Euteleostomi</taxon>
        <taxon>Actinopterygii</taxon>
        <taxon>Neopterygii</taxon>
        <taxon>Teleostei</taxon>
        <taxon>Clupei</taxon>
        <taxon>Clupeiformes</taxon>
        <taxon>Denticipitoidei</taxon>
        <taxon>Denticipitidae</taxon>
        <taxon>Denticeps</taxon>
    </lineage>
</organism>
<dbReference type="SUPFAM" id="SSF51695">
    <property type="entry name" value="PLC-like phosphodiesterases"/>
    <property type="match status" value="1"/>
</dbReference>
<evidence type="ECO:0000256" key="9">
    <source>
        <dbReference type="ARBA" id="ARBA00047392"/>
    </source>
</evidence>
<keyword evidence="4" id="KW-0378">Hydrolase</keyword>
<dbReference type="Gene3D" id="3.20.20.190">
    <property type="entry name" value="Phosphatidylinositol (PI) phosphodiesterase"/>
    <property type="match status" value="2"/>
</dbReference>
<reference evidence="15 16" key="1">
    <citation type="submission" date="2020-06" db="EMBL/GenBank/DDBJ databases">
        <authorList>
            <consortium name="Wellcome Sanger Institute Data Sharing"/>
        </authorList>
    </citation>
    <scope>NUCLEOTIDE SEQUENCE [LARGE SCALE GENOMIC DNA]</scope>
</reference>
<evidence type="ECO:0000256" key="10">
    <source>
        <dbReference type="ARBA" id="ARBA00047538"/>
    </source>
</evidence>
<evidence type="ECO:0000259" key="14">
    <source>
        <dbReference type="PROSITE" id="PS51704"/>
    </source>
</evidence>
<proteinExistence type="inferred from homology"/>
<gene>
    <name evidence="15" type="primary">gdpd3b</name>
</gene>
<dbReference type="Proteomes" id="UP000694580">
    <property type="component" value="Chromosome 2"/>
</dbReference>
<comment type="subcellular location">
    <subcellularLocation>
        <location evidence="1">Membrane</location>
    </subcellularLocation>
</comment>
<comment type="catalytic activity">
    <reaction evidence="9">
        <text>N-(5Z,8Z,11Z,14Z-eicosatetraenoyl)-1-(9Z-octadecenoyl)-sn-glycero-3-phosphoethanolamine + H2O = N-(5Z,8Z,11Z,14Z-eicosatetraenoyl)-ethanolamine + 1-(9Z-octadecenoyl)-sn-glycero-3-phosphate + H(+)</text>
        <dbReference type="Rhea" id="RHEA:45544"/>
        <dbReference type="ChEBI" id="CHEBI:2700"/>
        <dbReference type="ChEBI" id="CHEBI:15377"/>
        <dbReference type="ChEBI" id="CHEBI:15378"/>
        <dbReference type="ChEBI" id="CHEBI:74544"/>
        <dbReference type="ChEBI" id="CHEBI:85223"/>
    </reaction>
    <physiologicalReaction direction="left-to-right" evidence="9">
        <dbReference type="Rhea" id="RHEA:45545"/>
    </physiologicalReaction>
</comment>
<dbReference type="InterPro" id="IPR052271">
    <property type="entry name" value="GDPD-Related"/>
</dbReference>
<dbReference type="GO" id="GO:0004622">
    <property type="term" value="F:phosphatidylcholine lysophospholipase activity"/>
    <property type="evidence" value="ECO:0007669"/>
    <property type="project" value="TreeGrafter"/>
</dbReference>
<evidence type="ECO:0000313" key="16">
    <source>
        <dbReference type="Proteomes" id="UP000694580"/>
    </source>
</evidence>
<evidence type="ECO:0000256" key="7">
    <source>
        <dbReference type="ARBA" id="ARBA00023136"/>
    </source>
</evidence>
<comment type="catalytic activity">
    <reaction evidence="12">
        <text>N,1-di-(9Z-octadecenoyl)-sn-glycero-3-phosphoethanolamine + H2O = N-(9Z-octadecenoyl) ethanolamine + 1-(9Z-octadecenoyl)-sn-glycero-3-phosphate + H(+)</text>
        <dbReference type="Rhea" id="RHEA:56460"/>
        <dbReference type="ChEBI" id="CHEBI:15377"/>
        <dbReference type="ChEBI" id="CHEBI:15378"/>
        <dbReference type="ChEBI" id="CHEBI:71466"/>
        <dbReference type="ChEBI" id="CHEBI:74544"/>
        <dbReference type="ChEBI" id="CHEBI:85222"/>
    </reaction>
    <physiologicalReaction direction="left-to-right" evidence="12">
        <dbReference type="Rhea" id="RHEA:56461"/>
    </physiologicalReaction>
</comment>
<keyword evidence="5 13" id="KW-1133">Transmembrane helix</keyword>
<reference evidence="15" key="2">
    <citation type="submission" date="2025-08" db="UniProtKB">
        <authorList>
            <consortium name="Ensembl"/>
        </authorList>
    </citation>
    <scope>IDENTIFICATION</scope>
</reference>
<dbReference type="AlphaFoldDB" id="A0AAY4DGS1"/>